<sequence length="716" mass="81622">MVSFIFSYQLTPSKLSRAGDFVAPRVLYQSFLTSSKSNFLIGFIVITGGLIFAYVAKACIRVTATQQTSPIFPSKFFPTTRRTLRADSITLAYRLLYYKLQNAEDHPDIGLQAWHKLQQLFDLTLSRAAESKDTSILSISKYHYETLELFLKSVETRTSEQWAAYLDRRSHGRSRELFKDHSYAVHWLRLAAPVKYIDGNWLSRIHNSYIPFNLRRITRIAWQIFSEELGDGDLAKNHVYIYSKLLQSIGVYIGLGNSTTFVDASENPGEDPRVWAAAVAQLALGLFPEELLPEILGFNLAYEAVTLETLICVHELKELKVDPTYFNLHVTIDNADSGHTAMALRAVIELMKTCQNPTSADRMWRRIQAGYILAEGLPVSPRPLTSTEWMVLDIFSKKCGPAKTSHRSCKGKIGGRTLEQWLDPSCWEQRKYVFLEALGSSSWISRGRPEKTKLIQEIIWKGRMFGAFTLKETEVLKDWVVEMADMDRESPWGDMKTTAGLYSRFIGLHLTPKFHEASLQRFVKYDPKLLPDIPTQIPFQGLGICEFPWEILLAAGVPFQYYLSNPTRAATLRGMAVLRILRILNGLGDVGDLVAGMDEVFQPSNESAVDLASYMKNYDTKETSVILGREWTWLEAISIAPEANFQFLVGAQYAITLIMTASEGFKMRDRSKIIPLKDMGFKVYKELERLDLKRNWECERGFWATMDMMTQNCFLN</sequence>
<evidence type="ECO:0000313" key="2">
    <source>
        <dbReference type="EMBL" id="EPS39350.1"/>
    </source>
</evidence>
<dbReference type="Gene3D" id="1.20.910.10">
    <property type="entry name" value="Heme oxygenase-like"/>
    <property type="match status" value="1"/>
</dbReference>
<dbReference type="InterPro" id="IPR016084">
    <property type="entry name" value="Haem_Oase-like_multi-hlx"/>
</dbReference>
<dbReference type="OMA" id="TRIAWQI"/>
<dbReference type="Proteomes" id="UP000015100">
    <property type="component" value="Unassembled WGS sequence"/>
</dbReference>
<dbReference type="eggNOG" id="ENOG502QVWE">
    <property type="taxonomic scope" value="Eukaryota"/>
</dbReference>
<keyword evidence="1" id="KW-0472">Membrane</keyword>
<reference evidence="3" key="2">
    <citation type="submission" date="2013-04" db="EMBL/GenBank/DDBJ databases">
        <title>Genomic mechanisms accounting for the adaptation to parasitism in nematode-trapping fungi.</title>
        <authorList>
            <person name="Ahren D.G."/>
        </authorList>
    </citation>
    <scope>NUCLEOTIDE SEQUENCE [LARGE SCALE GENOMIC DNA]</scope>
    <source>
        <strain evidence="3">CBS 200.50</strain>
    </source>
</reference>
<dbReference type="SMART" id="SM01236">
    <property type="entry name" value="Haem_oxygenase_2"/>
    <property type="match status" value="1"/>
</dbReference>
<keyword evidence="1" id="KW-0812">Transmembrane</keyword>
<evidence type="ECO:0000313" key="3">
    <source>
        <dbReference type="Proteomes" id="UP000015100"/>
    </source>
</evidence>
<accession>S8A8N5</accession>
<name>S8A8N5_DACHA</name>
<feature type="transmembrane region" description="Helical" evidence="1">
    <location>
        <begin position="39"/>
        <end position="56"/>
    </location>
</feature>
<dbReference type="EMBL" id="AQGS01000474">
    <property type="protein sequence ID" value="EPS39350.1"/>
    <property type="molecule type" value="Genomic_DNA"/>
</dbReference>
<dbReference type="OrthoDB" id="10057598at2759"/>
<reference evidence="2 3" key="1">
    <citation type="journal article" date="2013" name="PLoS Genet.">
        <title>Genomic mechanisms accounting for the adaptation to parasitism in nematode-trapping fungi.</title>
        <authorList>
            <person name="Meerupati T."/>
            <person name="Andersson K.M."/>
            <person name="Friman E."/>
            <person name="Kumar D."/>
            <person name="Tunlid A."/>
            <person name="Ahren D."/>
        </authorList>
    </citation>
    <scope>NUCLEOTIDE SEQUENCE [LARGE SCALE GENOMIC DNA]</scope>
    <source>
        <strain evidence="2 3">CBS 200.50</strain>
    </source>
</reference>
<protein>
    <submittedName>
        <fullName evidence="2">Uncharacterized protein</fullName>
    </submittedName>
</protein>
<gene>
    <name evidence="2" type="ORF">H072_6854</name>
</gene>
<dbReference type="STRING" id="1284197.S8A8N5"/>
<keyword evidence="3" id="KW-1185">Reference proteome</keyword>
<dbReference type="Pfam" id="PF14518">
    <property type="entry name" value="Haem_oxygenas_2"/>
    <property type="match status" value="1"/>
</dbReference>
<organism evidence="2 3">
    <name type="scientific">Dactylellina haptotyla (strain CBS 200.50)</name>
    <name type="common">Nematode-trapping fungus</name>
    <name type="synonym">Monacrosporium haptotylum</name>
    <dbReference type="NCBI Taxonomy" id="1284197"/>
    <lineage>
        <taxon>Eukaryota</taxon>
        <taxon>Fungi</taxon>
        <taxon>Dikarya</taxon>
        <taxon>Ascomycota</taxon>
        <taxon>Pezizomycotina</taxon>
        <taxon>Orbiliomycetes</taxon>
        <taxon>Orbiliales</taxon>
        <taxon>Orbiliaceae</taxon>
        <taxon>Dactylellina</taxon>
    </lineage>
</organism>
<dbReference type="HOGENOM" id="CLU_003680_0_0_1"/>
<keyword evidence="1" id="KW-1133">Transmembrane helix</keyword>
<dbReference type="AlphaFoldDB" id="S8A8N5"/>
<comment type="caution">
    <text evidence="2">The sequence shown here is derived from an EMBL/GenBank/DDBJ whole genome shotgun (WGS) entry which is preliminary data.</text>
</comment>
<evidence type="ECO:0000256" key="1">
    <source>
        <dbReference type="SAM" id="Phobius"/>
    </source>
</evidence>
<proteinExistence type="predicted"/>